<keyword evidence="1" id="KW-0732">Signal</keyword>
<dbReference type="EMBL" id="MU863640">
    <property type="protein sequence ID" value="KAK4100546.1"/>
    <property type="molecule type" value="Genomic_DNA"/>
</dbReference>
<evidence type="ECO:0000256" key="1">
    <source>
        <dbReference type="SAM" id="SignalP"/>
    </source>
</evidence>
<comment type="caution">
    <text evidence="2">The sequence shown here is derived from an EMBL/GenBank/DDBJ whole genome shotgun (WGS) entry which is preliminary data.</text>
</comment>
<evidence type="ECO:0000313" key="3">
    <source>
        <dbReference type="Proteomes" id="UP001305647"/>
    </source>
</evidence>
<protein>
    <submittedName>
        <fullName evidence="2">Uncharacterized protein</fullName>
    </submittedName>
</protein>
<dbReference type="AlphaFoldDB" id="A0AAN6Q3Z0"/>
<sequence length="117" mass="12623">MVLINNVLVLLSGLAMSVAALPSGPAETSLEERQAQGFASSCECLRWWNRHPDSICQEVADCRFCCENTARKENVNLLADMLTVCPLGCVPGLRGLHEIGCPAPPRYLSYTCEGPAA</sequence>
<evidence type="ECO:0000313" key="2">
    <source>
        <dbReference type="EMBL" id="KAK4100546.1"/>
    </source>
</evidence>
<dbReference type="Proteomes" id="UP001305647">
    <property type="component" value="Unassembled WGS sequence"/>
</dbReference>
<proteinExistence type="predicted"/>
<keyword evidence="3" id="KW-1185">Reference proteome</keyword>
<name>A0AAN6Q3Z0_9PEZI</name>
<feature type="signal peptide" evidence="1">
    <location>
        <begin position="1"/>
        <end position="20"/>
    </location>
</feature>
<reference evidence="2" key="2">
    <citation type="submission" date="2023-05" db="EMBL/GenBank/DDBJ databases">
        <authorList>
            <consortium name="Lawrence Berkeley National Laboratory"/>
            <person name="Steindorff A."/>
            <person name="Hensen N."/>
            <person name="Bonometti L."/>
            <person name="Westerberg I."/>
            <person name="Brannstrom I.O."/>
            <person name="Guillou S."/>
            <person name="Cros-Aarteil S."/>
            <person name="Calhoun S."/>
            <person name="Haridas S."/>
            <person name="Kuo A."/>
            <person name="Mondo S."/>
            <person name="Pangilinan J."/>
            <person name="Riley R."/>
            <person name="Labutti K."/>
            <person name="Andreopoulos B."/>
            <person name="Lipzen A."/>
            <person name="Chen C."/>
            <person name="Yanf M."/>
            <person name="Daum C."/>
            <person name="Ng V."/>
            <person name="Clum A."/>
            <person name="Ohm R."/>
            <person name="Martin F."/>
            <person name="Silar P."/>
            <person name="Natvig D."/>
            <person name="Lalanne C."/>
            <person name="Gautier V."/>
            <person name="Ament-Velasquez S.L."/>
            <person name="Kruys A."/>
            <person name="Hutchinson M.I."/>
            <person name="Powell A.J."/>
            <person name="Barry K."/>
            <person name="Miller A.N."/>
            <person name="Grigoriev I.V."/>
            <person name="Debuchy R."/>
            <person name="Gladieux P."/>
            <person name="Thoren M.H."/>
            <person name="Johannesson H."/>
        </authorList>
    </citation>
    <scope>NUCLEOTIDE SEQUENCE</scope>
    <source>
        <strain evidence="2">CBS 757.83</strain>
    </source>
</reference>
<gene>
    <name evidence="2" type="ORF">N658DRAFT_497284</name>
</gene>
<organism evidence="2 3">
    <name type="scientific">Parathielavia hyrcaniae</name>
    <dbReference type="NCBI Taxonomy" id="113614"/>
    <lineage>
        <taxon>Eukaryota</taxon>
        <taxon>Fungi</taxon>
        <taxon>Dikarya</taxon>
        <taxon>Ascomycota</taxon>
        <taxon>Pezizomycotina</taxon>
        <taxon>Sordariomycetes</taxon>
        <taxon>Sordariomycetidae</taxon>
        <taxon>Sordariales</taxon>
        <taxon>Chaetomiaceae</taxon>
        <taxon>Parathielavia</taxon>
    </lineage>
</organism>
<accession>A0AAN6Q3Z0</accession>
<feature type="non-terminal residue" evidence="2">
    <location>
        <position position="117"/>
    </location>
</feature>
<feature type="chain" id="PRO_5042838286" evidence="1">
    <location>
        <begin position="21"/>
        <end position="117"/>
    </location>
</feature>
<reference evidence="2" key="1">
    <citation type="journal article" date="2023" name="Mol. Phylogenet. Evol.">
        <title>Genome-scale phylogeny and comparative genomics of the fungal order Sordariales.</title>
        <authorList>
            <person name="Hensen N."/>
            <person name="Bonometti L."/>
            <person name="Westerberg I."/>
            <person name="Brannstrom I.O."/>
            <person name="Guillou S."/>
            <person name="Cros-Aarteil S."/>
            <person name="Calhoun S."/>
            <person name="Haridas S."/>
            <person name="Kuo A."/>
            <person name="Mondo S."/>
            <person name="Pangilinan J."/>
            <person name="Riley R."/>
            <person name="LaButti K."/>
            <person name="Andreopoulos B."/>
            <person name="Lipzen A."/>
            <person name="Chen C."/>
            <person name="Yan M."/>
            <person name="Daum C."/>
            <person name="Ng V."/>
            <person name="Clum A."/>
            <person name="Steindorff A."/>
            <person name="Ohm R.A."/>
            <person name="Martin F."/>
            <person name="Silar P."/>
            <person name="Natvig D.O."/>
            <person name="Lalanne C."/>
            <person name="Gautier V."/>
            <person name="Ament-Velasquez S.L."/>
            <person name="Kruys A."/>
            <person name="Hutchinson M.I."/>
            <person name="Powell A.J."/>
            <person name="Barry K."/>
            <person name="Miller A.N."/>
            <person name="Grigoriev I.V."/>
            <person name="Debuchy R."/>
            <person name="Gladieux P."/>
            <person name="Hiltunen Thoren M."/>
            <person name="Johannesson H."/>
        </authorList>
    </citation>
    <scope>NUCLEOTIDE SEQUENCE</scope>
    <source>
        <strain evidence="2">CBS 757.83</strain>
    </source>
</reference>